<dbReference type="GO" id="GO:0070694">
    <property type="term" value="F:5-hydroxymethyl-dUMP N-hydrolase activity"/>
    <property type="evidence" value="ECO:0007669"/>
    <property type="project" value="TreeGrafter"/>
</dbReference>
<evidence type="ECO:0008006" key="2">
    <source>
        <dbReference type="Google" id="ProtNLM"/>
    </source>
</evidence>
<dbReference type="Gene3D" id="3.40.50.450">
    <property type="match status" value="1"/>
</dbReference>
<dbReference type="EMBL" id="AY714852">
    <property type="protein sequence ID" value="AAU83534.1"/>
    <property type="molecule type" value="Genomic_DNA"/>
</dbReference>
<evidence type="ECO:0000313" key="1">
    <source>
        <dbReference type="EMBL" id="AAU83534.1"/>
    </source>
</evidence>
<dbReference type="AlphaFoldDB" id="Q64AP3"/>
<protein>
    <recommendedName>
        <fullName evidence="2">Nucleoside 2-deoxyribosyltransferase</fullName>
    </recommendedName>
</protein>
<gene>
    <name evidence="1" type="ORF">GZ30H9_21</name>
</gene>
<sequence>MVLREGRIHMIRVYIAGPLFSEAERQYNKYLSDFLENFGFETFLPQRDGHTFSDLLANGTTKSVATNKIFTRDINELQKADVVIFVMDGRVPDEGACVEIGYAYALGKECIGLKTDPRTLMSDADNPLILGALKYRIAKNLKELEVFLNKIKETEEGSTYTETDKLIPVAIKN</sequence>
<dbReference type="SUPFAM" id="SSF52309">
    <property type="entry name" value="N-(deoxy)ribosyltransferase-like"/>
    <property type="match status" value="1"/>
</dbReference>
<organism evidence="1">
    <name type="scientific">Uncultured archaeon GZfos26G2</name>
    <dbReference type="NCBI Taxonomy" id="3386331"/>
    <lineage>
        <taxon>Archaea</taxon>
        <taxon>Methanobacteriati</taxon>
        <taxon>Methanobacteriota</taxon>
        <taxon>Stenosarchaea group</taxon>
        <taxon>Methanomicrobia</taxon>
        <taxon>Candidatus Methanophagales</taxon>
        <taxon>Candidatus Methanophagaceae</taxon>
        <taxon>Candidatus Methanophaga</taxon>
    </lineage>
</organism>
<dbReference type="Pfam" id="PF05014">
    <property type="entry name" value="Nuc_deoxyrib_tr"/>
    <property type="match status" value="1"/>
</dbReference>
<reference evidence="1" key="2">
    <citation type="submission" date="2004-08" db="EMBL/GenBank/DDBJ databases">
        <authorList>
            <person name="Putnam N."/>
            <person name="Detter J.C."/>
            <person name="Richardson P.M."/>
            <person name="Rokhsar D."/>
        </authorList>
    </citation>
    <scope>NUCLEOTIDE SEQUENCE</scope>
</reference>
<dbReference type="PANTHER" id="PTHR15364:SF0">
    <property type="entry name" value="2'-DEOXYNUCLEOSIDE 5'-PHOSPHATE N-HYDROLASE 1"/>
    <property type="match status" value="1"/>
</dbReference>
<proteinExistence type="predicted"/>
<accession>Q64AP3</accession>
<dbReference type="PANTHER" id="PTHR15364">
    <property type="entry name" value="2'-DEOXYNUCLEOSIDE 5'-PHOSPHATE N-HYDROLASE 1"/>
    <property type="match status" value="1"/>
</dbReference>
<dbReference type="InterPro" id="IPR051239">
    <property type="entry name" value="2'-dNMP_N-hydrolase"/>
</dbReference>
<dbReference type="InterPro" id="IPR007710">
    <property type="entry name" value="Nucleoside_deoxyribTrfase"/>
</dbReference>
<dbReference type="GO" id="GO:0009159">
    <property type="term" value="P:deoxyribonucleoside monophosphate catabolic process"/>
    <property type="evidence" value="ECO:0007669"/>
    <property type="project" value="TreeGrafter"/>
</dbReference>
<reference evidence="1" key="1">
    <citation type="journal article" date="2004" name="Science">
        <title>Reverse methanogenesis: testing the hypothesis with environmental genomics.</title>
        <authorList>
            <person name="Hallam S.J."/>
            <person name="Putnam N."/>
            <person name="Preston C.M."/>
            <person name="Detter J.C."/>
            <person name="Rokhsar D."/>
            <person name="Richardson P.M."/>
            <person name="DeLong E.F."/>
        </authorList>
    </citation>
    <scope>NUCLEOTIDE SEQUENCE</scope>
</reference>
<name>Q64AP3_UNCAG</name>